<dbReference type="Proteomes" id="UP000027142">
    <property type="component" value="Chromosome"/>
</dbReference>
<dbReference type="eggNOG" id="ENOG5032UC2">
    <property type="taxonomic scope" value="Bacteria"/>
</dbReference>
<protein>
    <submittedName>
        <fullName evidence="2">General stress protein 17M</fullName>
    </submittedName>
</protein>
<proteinExistence type="predicted"/>
<dbReference type="HOGENOM" id="CLU_150010_0_0_9"/>
<organism evidence="2 3">
    <name type="scientific">Shouchella lehensis G1</name>
    <dbReference type="NCBI Taxonomy" id="1246626"/>
    <lineage>
        <taxon>Bacteria</taxon>
        <taxon>Bacillati</taxon>
        <taxon>Bacillota</taxon>
        <taxon>Bacilli</taxon>
        <taxon>Bacillales</taxon>
        <taxon>Bacillaceae</taxon>
        <taxon>Shouchella</taxon>
    </lineage>
</organism>
<evidence type="ECO:0000313" key="3">
    <source>
        <dbReference type="Proteomes" id="UP000027142"/>
    </source>
</evidence>
<reference evidence="2 3" key="1">
    <citation type="journal article" date="2014" name="Gene">
        <title>A comparative genomic analysis of the alkalitolerant soil bacterium Bacillus lehensis G1.</title>
        <authorList>
            <person name="Noor Y.M."/>
            <person name="Samsulrizal N.H."/>
            <person name="Jema'on N.A."/>
            <person name="Low K.O."/>
            <person name="Ramli A.N."/>
            <person name="Alias N.I."/>
            <person name="Damis S.I."/>
            <person name="Fuzi S.F."/>
            <person name="Isa M.N."/>
            <person name="Murad A.M."/>
            <person name="Raih M.F."/>
            <person name="Bakar F.D."/>
            <person name="Najimudin N."/>
            <person name="Mahadi N.M."/>
            <person name="Illias R.M."/>
        </authorList>
    </citation>
    <scope>NUCLEOTIDE SEQUENCE [LARGE SCALE GENOMIC DNA]</scope>
    <source>
        <strain evidence="2 3">G1</strain>
    </source>
</reference>
<dbReference type="OrthoDB" id="2353304at2"/>
<dbReference type="AlphaFoldDB" id="A0A060LYN5"/>
<dbReference type="RefSeq" id="WP_038484302.1">
    <property type="nucleotide sequence ID" value="NZ_CP003923.1"/>
</dbReference>
<accession>A0A060LYN5</accession>
<evidence type="ECO:0000313" key="2">
    <source>
        <dbReference type="EMBL" id="AIC96361.1"/>
    </source>
</evidence>
<keyword evidence="3" id="KW-1185">Reference proteome</keyword>
<dbReference type="STRING" id="1246626.BleG1_3814"/>
<dbReference type="InterPro" id="IPR025889">
    <property type="entry name" value="GSP17M-like_dom"/>
</dbReference>
<feature type="domain" description="General stress protein 17M-like" evidence="1">
    <location>
        <begin position="4"/>
        <end position="99"/>
    </location>
</feature>
<dbReference type="Pfam" id="PF11181">
    <property type="entry name" value="YflT"/>
    <property type="match status" value="1"/>
</dbReference>
<dbReference type="PATRIC" id="fig|1246626.3.peg.3808"/>
<name>A0A060LYN5_9BACI</name>
<dbReference type="KEGG" id="ble:BleG1_3814"/>
<dbReference type="EMBL" id="CP003923">
    <property type="protein sequence ID" value="AIC96361.1"/>
    <property type="molecule type" value="Genomic_DNA"/>
</dbReference>
<evidence type="ECO:0000259" key="1">
    <source>
        <dbReference type="Pfam" id="PF11181"/>
    </source>
</evidence>
<gene>
    <name evidence="2" type="ORF">BleG1_3814</name>
</gene>
<sequence>MKPVYREFYNDEEVVNVVKALKQKNIMEDDIYVITHDDDRTDRVADNADANTITASETGLGTSIKNTFRSKGDELRSKFEELGFSEPEAEQLEEELDQGKIIVAVTNQNESFTF</sequence>